<feature type="binding site" evidence="4">
    <location>
        <position position="64"/>
    </location>
    <ligand>
        <name>molybdate</name>
        <dbReference type="ChEBI" id="CHEBI:36264"/>
    </ligand>
</feature>
<protein>
    <submittedName>
        <fullName evidence="5">Molybdate ABC transporter substrate-binding protein</fullName>
    </submittedName>
</protein>
<keyword evidence="3" id="KW-0732">Signal</keyword>
<dbReference type="PIRSF" id="PIRSF004846">
    <property type="entry name" value="ModA"/>
    <property type="match status" value="1"/>
</dbReference>
<dbReference type="SUPFAM" id="SSF53850">
    <property type="entry name" value="Periplasmic binding protein-like II"/>
    <property type="match status" value="1"/>
</dbReference>
<dbReference type="PANTHER" id="PTHR30632">
    <property type="entry name" value="MOLYBDATE-BINDING PERIPLASMIC PROTEIN"/>
    <property type="match status" value="1"/>
</dbReference>
<dbReference type="PANTHER" id="PTHR30632:SF0">
    <property type="entry name" value="SULFATE-BINDING PROTEIN"/>
    <property type="match status" value="1"/>
</dbReference>
<keyword evidence="2 4" id="KW-0479">Metal-binding</keyword>
<evidence type="ECO:0000256" key="2">
    <source>
        <dbReference type="ARBA" id="ARBA00022723"/>
    </source>
</evidence>
<gene>
    <name evidence="5" type="primary">modA</name>
    <name evidence="5" type="ORF">H9867_05755</name>
</gene>
<organism evidence="5 6">
    <name type="scientific">Candidatus Corynebacterium gallistercoris</name>
    <dbReference type="NCBI Taxonomy" id="2838530"/>
    <lineage>
        <taxon>Bacteria</taxon>
        <taxon>Bacillati</taxon>
        <taxon>Actinomycetota</taxon>
        <taxon>Actinomycetes</taxon>
        <taxon>Mycobacteriales</taxon>
        <taxon>Corynebacteriaceae</taxon>
        <taxon>Corynebacterium</taxon>
    </lineage>
</organism>
<feature type="binding site" evidence="4">
    <location>
        <position position="194"/>
    </location>
    <ligand>
        <name>molybdate</name>
        <dbReference type="ChEBI" id="CHEBI:36264"/>
    </ligand>
</feature>
<sequence length="276" mass="28525">MVNFFGSDATASRPRPALFVAFAAALLAVVFLAACSSNDSSETPTTTPPAGEEYGEVQVFAAASMKPVSDELKKAFEESHPGASLVFNFAGSSDLVRQIEQGAPAEVFISANRKNMDKALESPDFAGAEPQVIATNELVLGIPDGNPGSISTLESIAGKRVAICAPEVPCGTIAHQVLEAHNLTLDNPTEEANVSGVSTKVATGEVDAGFMYSTDAVALADQGVTGVTIDGVEPNSYPVALTVSGQENATAVAFKEWLAGEEAQKILADYGFPPAS</sequence>
<keyword evidence="4" id="KW-0500">Molybdenum</keyword>
<dbReference type="NCBIfam" id="TIGR01256">
    <property type="entry name" value="modA"/>
    <property type="match status" value="1"/>
</dbReference>
<dbReference type="InterPro" id="IPR005950">
    <property type="entry name" value="ModA"/>
</dbReference>
<dbReference type="GO" id="GO:0046872">
    <property type="term" value="F:metal ion binding"/>
    <property type="evidence" value="ECO:0007669"/>
    <property type="project" value="UniProtKB-KW"/>
</dbReference>
<accession>A0A9D1RYQ1</accession>
<name>A0A9D1RYQ1_9CORY</name>
<feature type="binding site" evidence="4">
    <location>
        <position position="92"/>
    </location>
    <ligand>
        <name>molybdate</name>
        <dbReference type="ChEBI" id="CHEBI:36264"/>
    </ligand>
</feature>
<evidence type="ECO:0000256" key="4">
    <source>
        <dbReference type="PIRSR" id="PIRSR004846-1"/>
    </source>
</evidence>
<proteinExistence type="inferred from homology"/>
<dbReference type="AlphaFoldDB" id="A0A9D1RYQ1"/>
<dbReference type="GO" id="GO:0030973">
    <property type="term" value="F:molybdate ion binding"/>
    <property type="evidence" value="ECO:0007669"/>
    <property type="project" value="TreeGrafter"/>
</dbReference>
<dbReference type="Proteomes" id="UP000824189">
    <property type="component" value="Unassembled WGS sequence"/>
</dbReference>
<evidence type="ECO:0000313" key="5">
    <source>
        <dbReference type="EMBL" id="HIW95975.1"/>
    </source>
</evidence>
<feature type="binding site" evidence="4">
    <location>
        <position position="212"/>
    </location>
    <ligand>
        <name>molybdate</name>
        <dbReference type="ChEBI" id="CHEBI:36264"/>
    </ligand>
</feature>
<dbReference type="Gene3D" id="3.40.190.10">
    <property type="entry name" value="Periplasmic binding protein-like II"/>
    <property type="match status" value="2"/>
</dbReference>
<evidence type="ECO:0000256" key="3">
    <source>
        <dbReference type="ARBA" id="ARBA00022729"/>
    </source>
</evidence>
<dbReference type="Pfam" id="PF13531">
    <property type="entry name" value="SBP_bac_11"/>
    <property type="match status" value="1"/>
</dbReference>
<dbReference type="EMBL" id="DXFZ01000070">
    <property type="protein sequence ID" value="HIW95975.1"/>
    <property type="molecule type" value="Genomic_DNA"/>
</dbReference>
<evidence type="ECO:0000256" key="1">
    <source>
        <dbReference type="ARBA" id="ARBA00009175"/>
    </source>
</evidence>
<evidence type="ECO:0000313" key="6">
    <source>
        <dbReference type="Proteomes" id="UP000824189"/>
    </source>
</evidence>
<dbReference type="GO" id="GO:0015689">
    <property type="term" value="P:molybdate ion transport"/>
    <property type="evidence" value="ECO:0007669"/>
    <property type="project" value="InterPro"/>
</dbReference>
<dbReference type="InterPro" id="IPR050682">
    <property type="entry name" value="ModA/WtpA"/>
</dbReference>
<reference evidence="5" key="1">
    <citation type="journal article" date="2021" name="PeerJ">
        <title>Extensive microbial diversity within the chicken gut microbiome revealed by metagenomics and culture.</title>
        <authorList>
            <person name="Gilroy R."/>
            <person name="Ravi A."/>
            <person name="Getino M."/>
            <person name="Pursley I."/>
            <person name="Horton D.L."/>
            <person name="Alikhan N.F."/>
            <person name="Baker D."/>
            <person name="Gharbi K."/>
            <person name="Hall N."/>
            <person name="Watson M."/>
            <person name="Adriaenssens E.M."/>
            <person name="Foster-Nyarko E."/>
            <person name="Jarju S."/>
            <person name="Secka A."/>
            <person name="Antonio M."/>
            <person name="Oren A."/>
            <person name="Chaudhuri R.R."/>
            <person name="La Ragione R."/>
            <person name="Hildebrand F."/>
            <person name="Pallen M.J."/>
        </authorList>
    </citation>
    <scope>NUCLEOTIDE SEQUENCE</scope>
    <source>
        <strain evidence="5">4376</strain>
    </source>
</reference>
<comment type="caution">
    <text evidence="5">The sequence shown here is derived from an EMBL/GenBank/DDBJ whole genome shotgun (WGS) entry which is preliminary data.</text>
</comment>
<comment type="similarity">
    <text evidence="1">Belongs to the bacterial solute-binding protein ModA family.</text>
</comment>
<reference evidence="5" key="2">
    <citation type="submission" date="2021-04" db="EMBL/GenBank/DDBJ databases">
        <authorList>
            <person name="Gilroy R."/>
        </authorList>
    </citation>
    <scope>NUCLEOTIDE SEQUENCE</scope>
    <source>
        <strain evidence="5">4376</strain>
    </source>
</reference>